<keyword evidence="3" id="KW-1185">Reference proteome</keyword>
<reference evidence="3" key="1">
    <citation type="journal article" date="2015" name="J. Biotechnol.">
        <title>Complete genome sequence of the actinobacterium Streptomyces glaucescens GLA.O (DSM 40922) consisting of a linear chromosome and one linear plasmid.</title>
        <authorList>
            <person name="Ortseifen V."/>
            <person name="Winkler A."/>
            <person name="Albersmeier A."/>
            <person name="Wendler S."/>
            <person name="Puhler A."/>
            <person name="Kalinowski J."/>
            <person name="Ruckert C."/>
        </authorList>
    </citation>
    <scope>NUCLEOTIDE SEQUENCE [LARGE SCALE GENOMIC DNA]</scope>
    <source>
        <strain evidence="3">DSM 40922 / GLA O</strain>
        <plasmid evidence="3">pSglau1</plasmid>
    </source>
</reference>
<dbReference type="EMBL" id="CP009439">
    <property type="protein sequence ID" value="AIS02596.1"/>
    <property type="molecule type" value="Genomic_DNA"/>
</dbReference>
<protein>
    <submittedName>
        <fullName evidence="2">Uncharacterized protein</fullName>
    </submittedName>
</protein>
<organism evidence="2 3">
    <name type="scientific">Streptomyces glaucescens</name>
    <dbReference type="NCBI Taxonomy" id="1907"/>
    <lineage>
        <taxon>Bacteria</taxon>
        <taxon>Bacillati</taxon>
        <taxon>Actinomycetota</taxon>
        <taxon>Actinomycetes</taxon>
        <taxon>Kitasatosporales</taxon>
        <taxon>Streptomycetaceae</taxon>
        <taxon>Streptomyces</taxon>
    </lineage>
</organism>
<evidence type="ECO:0000313" key="3">
    <source>
        <dbReference type="Proteomes" id="UP000029482"/>
    </source>
</evidence>
<accession>A0A089ZA31</accession>
<gene>
    <name evidence="2" type="ORF">SGLAU_33340</name>
</gene>
<evidence type="ECO:0000256" key="1">
    <source>
        <dbReference type="SAM" id="MobiDB-lite"/>
    </source>
</evidence>
<name>A0A089ZA31_STRGA</name>
<dbReference type="AlphaFoldDB" id="A0A089ZA31"/>
<dbReference type="HOGENOM" id="CLU_801472_0_0_11"/>
<sequence length="346" mass="36777">MPCSALLGACAIPGAGGIDTHDRAYASLSLGRDETNDGRRITLSGCRPGLQTRLLPPPRRRRGPSATTEARIAEALTYLREVGGHHRGAGTELAARHNLADLEVATYCQRSPHPTQLTHNEDGPDRASIRGQARTEEHTGHASPPGAGRVRAVRMAPSIGGRWCASARSLFRCDGRSAASGAAEGLAAHGRPSPTTRPHAATPCLDRAPVPILALGKSDDQGIASVMYVQFPLTGFPLQRNCLLAQLAVRCGAPWGGRTGVSASVQRLRVSARVANRRAQWPSPHPGGLRPYRSISNCSTSVNSTSRPWARRPPSRKYISPRPSAAMARSCCSPAPTSWASKRRAA</sequence>
<feature type="region of interest" description="Disordered" evidence="1">
    <location>
        <begin position="34"/>
        <end position="67"/>
    </location>
</feature>
<dbReference type="Proteomes" id="UP000029482">
    <property type="component" value="Plasmid pSglau1"/>
</dbReference>
<proteinExistence type="predicted"/>
<keyword evidence="2" id="KW-0614">Plasmid</keyword>
<geneLocation type="plasmid" evidence="2 3">
    <name>pSglau1</name>
</geneLocation>
<feature type="region of interest" description="Disordered" evidence="1">
    <location>
        <begin position="303"/>
        <end position="346"/>
    </location>
</feature>
<dbReference type="KEGG" id="sgu:SGLAU_33340"/>
<evidence type="ECO:0000313" key="2">
    <source>
        <dbReference type="EMBL" id="AIS02596.1"/>
    </source>
</evidence>